<sequence length="118" mass="13225">MPESRSLLLKLLEILNDKRSKLLCRLREVVRGAPGQSEMTPTARLCNGKDADRLCREIRGTAHHEVRDKRHPQASHDQAANRLDLVALKNDSGRKTRLATEAVGQLPKDIPGLQTDKE</sequence>
<dbReference type="AlphaFoldDB" id="D6TBP8"/>
<proteinExistence type="predicted"/>
<keyword evidence="3" id="KW-1185">Reference proteome</keyword>
<dbReference type="Proteomes" id="UP000004508">
    <property type="component" value="Unassembled WGS sequence"/>
</dbReference>
<evidence type="ECO:0000256" key="1">
    <source>
        <dbReference type="SAM" id="MobiDB-lite"/>
    </source>
</evidence>
<comment type="caution">
    <text evidence="2">The sequence shown here is derived from an EMBL/GenBank/DDBJ whole genome shotgun (WGS) entry which is preliminary data.</text>
</comment>
<name>D6TBP8_KTERA</name>
<dbReference type="EMBL" id="ADVG01000001">
    <property type="protein sequence ID" value="EFH89830.1"/>
    <property type="molecule type" value="Genomic_DNA"/>
</dbReference>
<protein>
    <submittedName>
        <fullName evidence="2">Uncharacterized protein</fullName>
    </submittedName>
</protein>
<dbReference type="InParanoid" id="D6TBP8"/>
<organism evidence="2 3">
    <name type="scientific">Ktedonobacter racemifer DSM 44963</name>
    <dbReference type="NCBI Taxonomy" id="485913"/>
    <lineage>
        <taxon>Bacteria</taxon>
        <taxon>Bacillati</taxon>
        <taxon>Chloroflexota</taxon>
        <taxon>Ktedonobacteria</taxon>
        <taxon>Ktedonobacterales</taxon>
        <taxon>Ktedonobacteraceae</taxon>
        <taxon>Ktedonobacter</taxon>
    </lineage>
</organism>
<evidence type="ECO:0000313" key="3">
    <source>
        <dbReference type="Proteomes" id="UP000004508"/>
    </source>
</evidence>
<reference evidence="2 3" key="1">
    <citation type="journal article" date="2011" name="Stand. Genomic Sci.">
        <title>Non-contiguous finished genome sequence and contextual data of the filamentous soil bacterium Ktedonobacter racemifer type strain (SOSP1-21).</title>
        <authorList>
            <person name="Chang Y.J."/>
            <person name="Land M."/>
            <person name="Hauser L."/>
            <person name="Chertkov O."/>
            <person name="Del Rio T.G."/>
            <person name="Nolan M."/>
            <person name="Copeland A."/>
            <person name="Tice H."/>
            <person name="Cheng J.F."/>
            <person name="Lucas S."/>
            <person name="Han C."/>
            <person name="Goodwin L."/>
            <person name="Pitluck S."/>
            <person name="Ivanova N."/>
            <person name="Ovchinikova G."/>
            <person name="Pati A."/>
            <person name="Chen A."/>
            <person name="Palaniappan K."/>
            <person name="Mavromatis K."/>
            <person name="Liolios K."/>
            <person name="Brettin T."/>
            <person name="Fiebig A."/>
            <person name="Rohde M."/>
            <person name="Abt B."/>
            <person name="Goker M."/>
            <person name="Detter J.C."/>
            <person name="Woyke T."/>
            <person name="Bristow J."/>
            <person name="Eisen J.A."/>
            <person name="Markowitz V."/>
            <person name="Hugenholtz P."/>
            <person name="Kyrpides N.C."/>
            <person name="Klenk H.P."/>
            <person name="Lapidus A."/>
        </authorList>
    </citation>
    <scope>NUCLEOTIDE SEQUENCE [LARGE SCALE GENOMIC DNA]</scope>
    <source>
        <strain evidence="3">DSM 44963</strain>
    </source>
</reference>
<feature type="region of interest" description="Disordered" evidence="1">
    <location>
        <begin position="62"/>
        <end position="81"/>
    </location>
</feature>
<evidence type="ECO:0000313" key="2">
    <source>
        <dbReference type="EMBL" id="EFH89830.1"/>
    </source>
</evidence>
<accession>D6TBP8</accession>
<gene>
    <name evidence="2" type="ORF">Krac_11408</name>
</gene>